<keyword evidence="12" id="KW-1185">Reference proteome</keyword>
<dbReference type="NCBIfam" id="TIGR00797">
    <property type="entry name" value="matE"/>
    <property type="match status" value="1"/>
</dbReference>
<keyword evidence="7" id="KW-0406">Ion transport</keyword>
<comment type="subcellular location">
    <subcellularLocation>
        <location evidence="1">Cell membrane</location>
        <topology evidence="1">Multi-pass membrane protein</topology>
    </subcellularLocation>
</comment>
<dbReference type="InterPro" id="IPR002528">
    <property type="entry name" value="MATE_fam"/>
</dbReference>
<dbReference type="HOGENOM" id="CLU_012893_5_1_12"/>
<evidence type="ECO:0000256" key="1">
    <source>
        <dbReference type="ARBA" id="ARBA00004651"/>
    </source>
</evidence>
<evidence type="ECO:0000256" key="3">
    <source>
        <dbReference type="ARBA" id="ARBA00022449"/>
    </source>
</evidence>
<feature type="transmembrane region" description="Helical" evidence="10">
    <location>
        <begin position="320"/>
        <end position="344"/>
    </location>
</feature>
<accession>F4LNK6</accession>
<dbReference type="RefSeq" id="WP_013757579.1">
    <property type="nucleotide sequence ID" value="NC_015500.1"/>
</dbReference>
<dbReference type="InterPro" id="IPR050222">
    <property type="entry name" value="MATE_MdtK"/>
</dbReference>
<feature type="transmembrane region" description="Helical" evidence="10">
    <location>
        <begin position="387"/>
        <end position="410"/>
    </location>
</feature>
<evidence type="ECO:0000256" key="4">
    <source>
        <dbReference type="ARBA" id="ARBA00022475"/>
    </source>
</evidence>
<evidence type="ECO:0000256" key="7">
    <source>
        <dbReference type="ARBA" id="ARBA00023065"/>
    </source>
</evidence>
<dbReference type="STRING" id="906968.Trebr_0416"/>
<keyword evidence="4" id="KW-1003">Cell membrane</keyword>
<dbReference type="GO" id="GO:0005886">
    <property type="term" value="C:plasma membrane"/>
    <property type="evidence" value="ECO:0007669"/>
    <property type="project" value="UniProtKB-SubCell"/>
</dbReference>
<name>F4LNK6_TREBD</name>
<evidence type="ECO:0000313" key="12">
    <source>
        <dbReference type="Proteomes" id="UP000006546"/>
    </source>
</evidence>
<reference evidence="12" key="1">
    <citation type="submission" date="2011-04" db="EMBL/GenBank/DDBJ databases">
        <title>The complete genome of Treponema brennaborense DSM 12168.</title>
        <authorList>
            <person name="Lucas S."/>
            <person name="Han J."/>
            <person name="Lapidus A."/>
            <person name="Bruce D."/>
            <person name="Goodwin L."/>
            <person name="Pitluck S."/>
            <person name="Peters L."/>
            <person name="Kyrpides N."/>
            <person name="Mavromatis K."/>
            <person name="Ivanova N."/>
            <person name="Mikhailova N."/>
            <person name="Pagani I."/>
            <person name="Teshima H."/>
            <person name="Detter J.C."/>
            <person name="Tapia R."/>
            <person name="Han C."/>
            <person name="Land M."/>
            <person name="Hauser L."/>
            <person name="Markowitz V."/>
            <person name="Cheng J.-F."/>
            <person name="Hugenholtz P."/>
            <person name="Woyke T."/>
            <person name="Wu D."/>
            <person name="Gronow S."/>
            <person name="Wellnitz S."/>
            <person name="Brambilla E."/>
            <person name="Klenk H.-P."/>
            <person name="Eisen J.A."/>
        </authorList>
    </citation>
    <scope>NUCLEOTIDE SEQUENCE [LARGE SCALE GENOMIC DNA]</scope>
    <source>
        <strain evidence="12">DSM 12168 / CIP 105900 / DD5/3</strain>
    </source>
</reference>
<dbReference type="PIRSF" id="PIRSF006603">
    <property type="entry name" value="DinF"/>
    <property type="match status" value="1"/>
</dbReference>
<dbReference type="InterPro" id="IPR048279">
    <property type="entry name" value="MdtK-like"/>
</dbReference>
<keyword evidence="8 10" id="KW-0472">Membrane</keyword>
<dbReference type="KEGG" id="tbe:Trebr_0416"/>
<protein>
    <recommendedName>
        <fullName evidence="9">Multidrug-efflux transporter</fullName>
    </recommendedName>
</protein>
<evidence type="ECO:0000256" key="5">
    <source>
        <dbReference type="ARBA" id="ARBA00022692"/>
    </source>
</evidence>
<evidence type="ECO:0000256" key="9">
    <source>
        <dbReference type="ARBA" id="ARBA00031636"/>
    </source>
</evidence>
<dbReference type="OrthoDB" id="9780160at2"/>
<dbReference type="GO" id="GO:0006811">
    <property type="term" value="P:monoatomic ion transport"/>
    <property type="evidence" value="ECO:0007669"/>
    <property type="project" value="UniProtKB-KW"/>
</dbReference>
<feature type="transmembrane region" description="Helical" evidence="10">
    <location>
        <begin position="54"/>
        <end position="77"/>
    </location>
</feature>
<keyword evidence="5 10" id="KW-0812">Transmembrane</keyword>
<dbReference type="GO" id="GO:0042910">
    <property type="term" value="F:xenobiotic transmembrane transporter activity"/>
    <property type="evidence" value="ECO:0007669"/>
    <property type="project" value="InterPro"/>
</dbReference>
<dbReference type="Proteomes" id="UP000006546">
    <property type="component" value="Chromosome"/>
</dbReference>
<evidence type="ECO:0000313" key="11">
    <source>
        <dbReference type="EMBL" id="AEE15860.1"/>
    </source>
</evidence>
<dbReference type="eggNOG" id="COG0534">
    <property type="taxonomic scope" value="Bacteria"/>
</dbReference>
<dbReference type="AlphaFoldDB" id="F4LNK6"/>
<evidence type="ECO:0000256" key="8">
    <source>
        <dbReference type="ARBA" id="ARBA00023136"/>
    </source>
</evidence>
<dbReference type="GO" id="GO:0015297">
    <property type="term" value="F:antiporter activity"/>
    <property type="evidence" value="ECO:0007669"/>
    <property type="project" value="UniProtKB-KW"/>
</dbReference>
<feature type="transmembrane region" description="Helical" evidence="10">
    <location>
        <begin position="89"/>
        <end position="110"/>
    </location>
</feature>
<evidence type="ECO:0000256" key="10">
    <source>
        <dbReference type="SAM" id="Phobius"/>
    </source>
</evidence>
<feature type="transmembrane region" description="Helical" evidence="10">
    <location>
        <begin position="7"/>
        <end position="25"/>
    </location>
</feature>
<dbReference type="Pfam" id="PF01554">
    <property type="entry name" value="MatE"/>
    <property type="match status" value="2"/>
</dbReference>
<dbReference type="EMBL" id="CP002696">
    <property type="protein sequence ID" value="AEE15860.1"/>
    <property type="molecule type" value="Genomic_DNA"/>
</dbReference>
<feature type="transmembrane region" description="Helical" evidence="10">
    <location>
        <begin position="188"/>
        <end position="215"/>
    </location>
</feature>
<feature type="transmembrane region" description="Helical" evidence="10">
    <location>
        <begin position="130"/>
        <end position="148"/>
    </location>
</feature>
<proteinExistence type="predicted"/>
<feature type="transmembrane region" description="Helical" evidence="10">
    <location>
        <begin position="160"/>
        <end position="182"/>
    </location>
</feature>
<evidence type="ECO:0000256" key="6">
    <source>
        <dbReference type="ARBA" id="ARBA00022989"/>
    </source>
</evidence>
<sequence length="448" mass="48484">MFRIDKTFYRTLVVIAVPIILQNLMQSFINMLDTIMVGQLGAVEIAAVGLGNQIFFMLNMILFGISSGGAIFIAQYWGKKDVAGIRRTLGIALSFASVVAALFTAAALAAPEFLIGLYSKDPAVVKAGGAYLRVVACSYPMMAVSFVYSQAFRSTEHVKLPMIATIASLVANGLLNYVFIFGAGPVPAMGVVGAAAATVISRALELAVLLVTAYRKKYEAAARPKELFSYGTAFVAKYVKIAFPVILNETFWGLGITVQNAIFARAGTDAIAAFNITGTISQLTWVFFIGVGNAAAIIIGKKIGASDRTEAYRYANKFAVFMPIMSVFIGIWLIPLSKALPLFFKVDPEIIMQAARMLLVMMCTYPFKSFNMCMIVGICRSGGDTVFAAICDILFMWTIALPLGAVAALVLHAEPWAVYICILSEEIFKSSAGFVRLKSKKWLHDVTV</sequence>
<keyword evidence="3" id="KW-0050">Antiport</keyword>
<evidence type="ECO:0000256" key="2">
    <source>
        <dbReference type="ARBA" id="ARBA00022448"/>
    </source>
</evidence>
<organism evidence="11 12">
    <name type="scientific">Treponema brennaborense (strain DSM 12168 / CIP 105900 / DD5/3)</name>
    <dbReference type="NCBI Taxonomy" id="906968"/>
    <lineage>
        <taxon>Bacteria</taxon>
        <taxon>Pseudomonadati</taxon>
        <taxon>Spirochaetota</taxon>
        <taxon>Spirochaetia</taxon>
        <taxon>Spirochaetales</taxon>
        <taxon>Treponemataceae</taxon>
        <taxon>Treponema</taxon>
    </lineage>
</organism>
<dbReference type="CDD" id="cd13134">
    <property type="entry name" value="MATE_like_8"/>
    <property type="match status" value="1"/>
</dbReference>
<feature type="transmembrane region" description="Helical" evidence="10">
    <location>
        <begin position="283"/>
        <end position="300"/>
    </location>
</feature>
<dbReference type="PANTHER" id="PTHR43298:SF2">
    <property type="entry name" value="FMN_FAD EXPORTER YEEO-RELATED"/>
    <property type="match status" value="1"/>
</dbReference>
<dbReference type="PANTHER" id="PTHR43298">
    <property type="entry name" value="MULTIDRUG RESISTANCE PROTEIN NORM-RELATED"/>
    <property type="match status" value="1"/>
</dbReference>
<keyword evidence="6 10" id="KW-1133">Transmembrane helix</keyword>
<gene>
    <name evidence="11" type="ordered locus">Trebr_0416</name>
</gene>
<keyword evidence="2" id="KW-0813">Transport</keyword>